<dbReference type="GeneID" id="77953638"/>
<protein>
    <submittedName>
        <fullName evidence="1">Uncharacterized protein</fullName>
    </submittedName>
</protein>
<sequence>MDLKFNRPDPRLLIVRDLVKGNVYRRYDPSDGRWNPSESYYIACRVGQSLDVYLTNLRNGDLMLEEVSSTCRFELTEAHVVIGEGV</sequence>
<keyword evidence="2" id="KW-1185">Reference proteome</keyword>
<accession>A0A7D2LHU9</accession>
<proteinExistence type="predicted"/>
<evidence type="ECO:0000313" key="1">
    <source>
        <dbReference type="EMBL" id="QIQ60799.1"/>
    </source>
</evidence>
<reference evidence="1 2" key="1">
    <citation type="submission" date="2020-01" db="EMBL/GenBank/DDBJ databases">
        <authorList>
            <person name="Zhang W."/>
            <person name="Zhang R."/>
            <person name="Hu Y."/>
            <person name="Liu Y."/>
            <person name="Lin W."/>
            <person name="Wang L."/>
            <person name="Li J."/>
            <person name="An X."/>
            <person name="Song L."/>
            <person name="Fan H."/>
            <person name="Shi T."/>
            <person name="Liu H."/>
            <person name="Tong Y."/>
        </authorList>
    </citation>
    <scope>NUCLEOTIDE SEQUENCE [LARGE SCALE GENOMIC DNA]</scope>
</reference>
<dbReference type="KEGG" id="vg:77953638"/>
<dbReference type="Proteomes" id="UP000509570">
    <property type="component" value="Segment"/>
</dbReference>
<dbReference type="RefSeq" id="YP_010677264.1">
    <property type="nucleotide sequence ID" value="NC_071019.1"/>
</dbReference>
<dbReference type="EMBL" id="MN937349">
    <property type="protein sequence ID" value="QIQ60799.1"/>
    <property type="molecule type" value="Genomic_DNA"/>
</dbReference>
<name>A0A7D2LHU9_9CAUD</name>
<evidence type="ECO:0000313" key="2">
    <source>
        <dbReference type="Proteomes" id="UP000509570"/>
    </source>
</evidence>
<organism evidence="1 2">
    <name type="scientific">Stenotrophomonas phage vB_SmaS_BUCT548</name>
    <dbReference type="NCBI Taxonomy" id="2712941"/>
    <lineage>
        <taxon>Viruses</taxon>
        <taxon>Duplodnaviria</taxon>
        <taxon>Heunggongvirae</taxon>
        <taxon>Uroviricota</taxon>
        <taxon>Caudoviricetes</taxon>
        <taxon>Beaumontvirinae</taxon>
        <taxon>Bixiavirus</taxon>
        <taxon>Bixiavirus BUCT548</taxon>
    </lineage>
</organism>